<accession>A0A6C0K8I1</accession>
<organism evidence="1">
    <name type="scientific">viral metagenome</name>
    <dbReference type="NCBI Taxonomy" id="1070528"/>
    <lineage>
        <taxon>unclassified sequences</taxon>
        <taxon>metagenomes</taxon>
        <taxon>organismal metagenomes</taxon>
    </lineage>
</organism>
<reference evidence="1" key="1">
    <citation type="journal article" date="2020" name="Nature">
        <title>Giant virus diversity and host interactions through global metagenomics.</title>
        <authorList>
            <person name="Schulz F."/>
            <person name="Roux S."/>
            <person name="Paez-Espino D."/>
            <person name="Jungbluth S."/>
            <person name="Walsh D.A."/>
            <person name="Denef V.J."/>
            <person name="McMahon K.D."/>
            <person name="Konstantinidis K.T."/>
            <person name="Eloe-Fadrosh E.A."/>
            <person name="Kyrpides N.C."/>
            <person name="Woyke T."/>
        </authorList>
    </citation>
    <scope>NUCLEOTIDE SEQUENCE</scope>
    <source>
        <strain evidence="1">GVMAG-S-1102113-118</strain>
    </source>
</reference>
<evidence type="ECO:0000313" key="1">
    <source>
        <dbReference type="EMBL" id="QHU14365.1"/>
    </source>
</evidence>
<name>A0A6C0K8I1_9ZZZZ</name>
<dbReference type="AlphaFoldDB" id="A0A6C0K8I1"/>
<dbReference type="EMBL" id="MN740839">
    <property type="protein sequence ID" value="QHU14365.1"/>
    <property type="molecule type" value="Genomic_DNA"/>
</dbReference>
<sequence length="92" mass="9406">MPSTNNVSKKSFEAAVARIVALEKSVKALEAAPKASAPKGDGSVAKKVADLESRIANITLSSLKDVSTNGATNNAVLGFDASSASWSALNEE</sequence>
<proteinExistence type="predicted"/>
<protein>
    <submittedName>
        <fullName evidence="1">Uncharacterized protein</fullName>
    </submittedName>
</protein>